<proteinExistence type="predicted"/>
<dbReference type="AlphaFoldDB" id="A0AAD4LCW4"/>
<dbReference type="Proteomes" id="UP001201163">
    <property type="component" value="Unassembled WGS sequence"/>
</dbReference>
<comment type="caution">
    <text evidence="2">The sequence shown here is derived from an EMBL/GenBank/DDBJ whole genome shotgun (WGS) entry which is preliminary data.</text>
</comment>
<feature type="non-terminal residue" evidence="2">
    <location>
        <position position="1"/>
    </location>
</feature>
<gene>
    <name evidence="2" type="ORF">EDB92DRAFT_1784513</name>
</gene>
<dbReference type="EMBL" id="JAKELL010000049">
    <property type="protein sequence ID" value="KAH8987151.1"/>
    <property type="molecule type" value="Genomic_DNA"/>
</dbReference>
<evidence type="ECO:0000259" key="1">
    <source>
        <dbReference type="Pfam" id="PF20231"/>
    </source>
</evidence>
<dbReference type="InterPro" id="IPR046496">
    <property type="entry name" value="DUF6589"/>
</dbReference>
<sequence length="192" mass="21360">TWSMLHGHAEVIVDTFTDACMESCGGQERGTLRGDMVFKNAVLSLCDGLILQEFSNTIKSGDSGCVLLVLKLWALSFQGSGCSKYAYKVPHLLHNVTHVWLEPVVRIVLNNWLVNLTGKANSFIELDLMQGHLNYWIKNYYQVHGSGASWEWLATISPCIKVLQQLATEVNNTLGLKQGNRHASANLTKDIK</sequence>
<accession>A0AAD4LCW4</accession>
<dbReference type="Pfam" id="PF20231">
    <property type="entry name" value="DUF6589"/>
    <property type="match status" value="1"/>
</dbReference>
<keyword evidence="3" id="KW-1185">Reference proteome</keyword>
<protein>
    <recommendedName>
        <fullName evidence="1">DUF6589 domain-containing protein</fullName>
    </recommendedName>
</protein>
<evidence type="ECO:0000313" key="2">
    <source>
        <dbReference type="EMBL" id="KAH8987151.1"/>
    </source>
</evidence>
<reference evidence="2" key="1">
    <citation type="submission" date="2022-01" db="EMBL/GenBank/DDBJ databases">
        <title>Comparative genomics reveals a dynamic genome evolution in the ectomycorrhizal milk-cap (Lactarius) mushrooms.</title>
        <authorList>
            <consortium name="DOE Joint Genome Institute"/>
            <person name="Lebreton A."/>
            <person name="Tang N."/>
            <person name="Kuo A."/>
            <person name="LaButti K."/>
            <person name="Drula E."/>
            <person name="Barry K."/>
            <person name="Clum A."/>
            <person name="Lipzen A."/>
            <person name="Mousain D."/>
            <person name="Ng V."/>
            <person name="Wang R."/>
            <person name="Wang X."/>
            <person name="Dai Y."/>
            <person name="Henrissat B."/>
            <person name="Grigoriev I.V."/>
            <person name="Guerin-Laguette A."/>
            <person name="Yu F."/>
            <person name="Martin F.M."/>
        </authorList>
    </citation>
    <scope>NUCLEOTIDE SEQUENCE</scope>
    <source>
        <strain evidence="2">QP</strain>
    </source>
</reference>
<feature type="non-terminal residue" evidence="2">
    <location>
        <position position="192"/>
    </location>
</feature>
<organism evidence="2 3">
    <name type="scientific">Lactarius akahatsu</name>
    <dbReference type="NCBI Taxonomy" id="416441"/>
    <lineage>
        <taxon>Eukaryota</taxon>
        <taxon>Fungi</taxon>
        <taxon>Dikarya</taxon>
        <taxon>Basidiomycota</taxon>
        <taxon>Agaricomycotina</taxon>
        <taxon>Agaricomycetes</taxon>
        <taxon>Russulales</taxon>
        <taxon>Russulaceae</taxon>
        <taxon>Lactarius</taxon>
    </lineage>
</organism>
<evidence type="ECO:0000313" key="3">
    <source>
        <dbReference type="Proteomes" id="UP001201163"/>
    </source>
</evidence>
<name>A0AAD4LCW4_9AGAM</name>
<feature type="domain" description="DUF6589" evidence="1">
    <location>
        <begin position="1"/>
        <end position="182"/>
    </location>
</feature>